<dbReference type="EnsemblPlants" id="AUR62042260-RA">
    <property type="protein sequence ID" value="AUR62042260-RA:cds"/>
    <property type="gene ID" value="AUR62042260"/>
</dbReference>
<dbReference type="AlphaFoldDB" id="A0A803N8S7"/>
<dbReference type="Gramene" id="AUR62042260-RA">
    <property type="protein sequence ID" value="AUR62042260-RA:cds"/>
    <property type="gene ID" value="AUR62042260"/>
</dbReference>
<dbReference type="PANTHER" id="PTHR33144:SF35">
    <property type="entry name" value="TRANSPOSASE, PTTA_EN_SPM, PLANT-RELATED"/>
    <property type="match status" value="1"/>
</dbReference>
<organism evidence="1 2">
    <name type="scientific">Chenopodium quinoa</name>
    <name type="common">Quinoa</name>
    <dbReference type="NCBI Taxonomy" id="63459"/>
    <lineage>
        <taxon>Eukaryota</taxon>
        <taxon>Viridiplantae</taxon>
        <taxon>Streptophyta</taxon>
        <taxon>Embryophyta</taxon>
        <taxon>Tracheophyta</taxon>
        <taxon>Spermatophyta</taxon>
        <taxon>Magnoliopsida</taxon>
        <taxon>eudicotyledons</taxon>
        <taxon>Gunneridae</taxon>
        <taxon>Pentapetalae</taxon>
        <taxon>Caryophyllales</taxon>
        <taxon>Chenopodiaceae</taxon>
        <taxon>Chenopodioideae</taxon>
        <taxon>Atripliceae</taxon>
        <taxon>Chenopodium</taxon>
    </lineage>
</organism>
<reference evidence="1" key="2">
    <citation type="submission" date="2021-03" db="UniProtKB">
        <authorList>
            <consortium name="EnsemblPlants"/>
        </authorList>
    </citation>
    <scope>IDENTIFICATION</scope>
</reference>
<evidence type="ECO:0000313" key="1">
    <source>
        <dbReference type="EnsemblPlants" id="AUR62042260-RA:cds"/>
    </source>
</evidence>
<dbReference type="Proteomes" id="UP000596660">
    <property type="component" value="Unplaced"/>
</dbReference>
<dbReference type="OMA" id="DNDEIRM"/>
<name>A0A803N8S7_CHEQI</name>
<protein>
    <recommendedName>
        <fullName evidence="3">Transposase</fullName>
    </recommendedName>
</protein>
<proteinExistence type="predicted"/>
<dbReference type="PANTHER" id="PTHR33144">
    <property type="entry name" value="OS10G0409366 PROTEIN-RELATED"/>
    <property type="match status" value="1"/>
</dbReference>
<sequence length="224" mass="25935">MLPKVHARTRGEREVIVLNSLGQSIGPTCEIVQEFKQFLETVARDSELAPLNYIKFPCLPTLDKMWEYVQKKYMVPEAGREWVMQAINGSWKDHKCLTKKNFFYAYPTDALRWFHKPDTISEPQFRELLQYWHSKVAEKQQDPDKQEPSQARIYKESRKRKVGRTYLTNHENIAENIDANPGINLVIPDFSIPSAPKDACSAPYLLLDQNRQSSKSGATFNQVT</sequence>
<evidence type="ECO:0008006" key="3">
    <source>
        <dbReference type="Google" id="ProtNLM"/>
    </source>
</evidence>
<accession>A0A803N8S7</accession>
<keyword evidence="2" id="KW-1185">Reference proteome</keyword>
<reference evidence="1" key="1">
    <citation type="journal article" date="2017" name="Nature">
        <title>The genome of Chenopodium quinoa.</title>
        <authorList>
            <person name="Jarvis D.E."/>
            <person name="Ho Y.S."/>
            <person name="Lightfoot D.J."/>
            <person name="Schmoeckel S.M."/>
            <person name="Li B."/>
            <person name="Borm T.J.A."/>
            <person name="Ohyanagi H."/>
            <person name="Mineta K."/>
            <person name="Michell C.T."/>
            <person name="Saber N."/>
            <person name="Kharbatia N.M."/>
            <person name="Rupper R.R."/>
            <person name="Sharp A.R."/>
            <person name="Dally N."/>
            <person name="Boughton B.A."/>
            <person name="Woo Y.H."/>
            <person name="Gao G."/>
            <person name="Schijlen E.G.W.M."/>
            <person name="Guo X."/>
            <person name="Momin A.A."/>
            <person name="Negrao S."/>
            <person name="Al-Babili S."/>
            <person name="Gehring C."/>
            <person name="Roessner U."/>
            <person name="Jung C."/>
            <person name="Murphy K."/>
            <person name="Arold S.T."/>
            <person name="Gojobori T."/>
            <person name="van der Linden C.G."/>
            <person name="van Loo E.N."/>
            <person name="Jellen E.N."/>
            <person name="Maughan P.J."/>
            <person name="Tester M."/>
        </authorList>
    </citation>
    <scope>NUCLEOTIDE SEQUENCE [LARGE SCALE GENOMIC DNA]</scope>
    <source>
        <strain evidence="1">cv. PI 614886</strain>
    </source>
</reference>
<evidence type="ECO:0000313" key="2">
    <source>
        <dbReference type="Proteomes" id="UP000596660"/>
    </source>
</evidence>